<feature type="transmembrane region" description="Helical" evidence="7">
    <location>
        <begin position="309"/>
        <end position="328"/>
    </location>
</feature>
<comment type="catalytic activity">
    <reaction evidence="7">
        <text>UDP-N-acetyl-alpha-D-muramoyl-L-alanyl-gamma-D-glutamyl-meso-2,6-diaminopimeloyl-D-alanyl-D-alanine + di-trans,octa-cis-undecaprenyl phosphate = di-trans,octa-cis-undecaprenyl diphospho-N-acetyl-alpha-D-muramoyl-L-alanyl-D-glutamyl-meso-2,6-diaminopimeloyl-D-alanyl-D-alanine + UMP</text>
        <dbReference type="Rhea" id="RHEA:28386"/>
        <dbReference type="ChEBI" id="CHEBI:57865"/>
        <dbReference type="ChEBI" id="CHEBI:60392"/>
        <dbReference type="ChEBI" id="CHEBI:61386"/>
        <dbReference type="ChEBI" id="CHEBI:61387"/>
        <dbReference type="EC" id="2.7.8.13"/>
    </reaction>
</comment>
<dbReference type="InterPro" id="IPR003524">
    <property type="entry name" value="PNAcMuramoyl-5peptid_Trfase"/>
</dbReference>
<feature type="binding site" evidence="9">
    <location>
        <position position="238"/>
    </location>
    <ligand>
        <name>Mg(2+)</name>
        <dbReference type="ChEBI" id="CHEBI:18420"/>
    </ligand>
</feature>
<keyword evidence="7 9" id="KW-0460">Magnesium</keyword>
<name>A0A1I6EB10_9FIRM</name>
<keyword evidence="4 7" id="KW-0812">Transmembrane</keyword>
<comment type="cofactor">
    <cofactor evidence="7 9">
        <name>Mg(2+)</name>
        <dbReference type="ChEBI" id="CHEBI:18420"/>
    </cofactor>
</comment>
<feature type="transmembrane region" description="Helical" evidence="7">
    <location>
        <begin position="260"/>
        <end position="285"/>
    </location>
</feature>
<dbReference type="UniPathway" id="UPA00219"/>
<dbReference type="GO" id="GO:0009252">
    <property type="term" value="P:peptidoglycan biosynthetic process"/>
    <property type="evidence" value="ECO:0007669"/>
    <property type="project" value="UniProtKB-UniRule"/>
</dbReference>
<comment type="pathway">
    <text evidence="7">Cell wall biogenesis; peptidoglycan biosynthesis.</text>
</comment>
<evidence type="ECO:0000256" key="8">
    <source>
        <dbReference type="NCBIfam" id="TIGR00445"/>
    </source>
</evidence>
<dbReference type="EC" id="2.7.8.13" evidence="7 8"/>
<evidence type="ECO:0000313" key="11">
    <source>
        <dbReference type="Proteomes" id="UP000199584"/>
    </source>
</evidence>
<evidence type="ECO:0000256" key="4">
    <source>
        <dbReference type="ARBA" id="ARBA00022692"/>
    </source>
</evidence>
<feature type="transmembrane region" description="Helical" evidence="7">
    <location>
        <begin position="80"/>
        <end position="96"/>
    </location>
</feature>
<dbReference type="InterPro" id="IPR018480">
    <property type="entry name" value="PNAcMuramoyl-5peptid_Trfase_CS"/>
</dbReference>
<sequence>MSLAIDYKIVQAFMIALVVSLALGPVLIPLLRRLKFGQNIRTDGPQRHLSKAGTPTMGGVIFVAGTLAAGLYAGGGDRDALVVLGVTLGFATIGFMDDYIKVALKRSLGLRAREKLLGQVLLAALLGALAVTVLDRGTGVAVPFGTLLTGHHVVLEPVPWLYVIFSVVVVVGTANAVNLTDGLDGLAAGVTAVAALAYVAVSLLSGSPGTALAMAALAGGCIGFLFYNRHPARVFMGDTGSLALGGALGAAAVLTRSELFLLVIGGVFVLETLSVILQVFSFQVFGRRILRMSPLHHHFELGGWSETRVVRTFWLASVIFAALGLYGLK</sequence>
<feature type="transmembrane region" description="Helical" evidence="7">
    <location>
        <begin position="52"/>
        <end position="74"/>
    </location>
</feature>
<evidence type="ECO:0000256" key="6">
    <source>
        <dbReference type="ARBA" id="ARBA00023136"/>
    </source>
</evidence>
<dbReference type="RefSeq" id="WP_092486683.1">
    <property type="nucleotide sequence ID" value="NZ_FOYM01000033.1"/>
</dbReference>
<keyword evidence="3 7" id="KW-0808">Transferase</keyword>
<dbReference type="PROSITE" id="PS01347">
    <property type="entry name" value="MRAY_1"/>
    <property type="match status" value="1"/>
</dbReference>
<keyword evidence="7" id="KW-0573">Peptidoglycan synthesis</keyword>
<dbReference type="GO" id="GO:0071555">
    <property type="term" value="P:cell wall organization"/>
    <property type="evidence" value="ECO:0007669"/>
    <property type="project" value="UniProtKB-KW"/>
</dbReference>
<proteinExistence type="inferred from homology"/>
<evidence type="ECO:0000256" key="7">
    <source>
        <dbReference type="HAMAP-Rule" id="MF_00038"/>
    </source>
</evidence>
<dbReference type="GO" id="GO:0008963">
    <property type="term" value="F:phospho-N-acetylmuramoyl-pentapeptide-transferase activity"/>
    <property type="evidence" value="ECO:0007669"/>
    <property type="project" value="UniProtKB-UniRule"/>
</dbReference>
<feature type="transmembrane region" description="Helical" evidence="7">
    <location>
        <begin position="186"/>
        <end position="204"/>
    </location>
</feature>
<dbReference type="NCBIfam" id="TIGR00445">
    <property type="entry name" value="mraY"/>
    <property type="match status" value="1"/>
</dbReference>
<dbReference type="InterPro" id="IPR000715">
    <property type="entry name" value="Glycosyl_transferase_4"/>
</dbReference>
<dbReference type="HAMAP" id="MF_00038">
    <property type="entry name" value="MraY"/>
    <property type="match status" value="1"/>
</dbReference>
<dbReference type="Proteomes" id="UP000199584">
    <property type="component" value="Unassembled WGS sequence"/>
</dbReference>
<feature type="transmembrane region" description="Helical" evidence="7">
    <location>
        <begin position="210"/>
        <end position="227"/>
    </location>
</feature>
<dbReference type="GO" id="GO:0005886">
    <property type="term" value="C:plasma membrane"/>
    <property type="evidence" value="ECO:0007669"/>
    <property type="project" value="UniProtKB-SubCell"/>
</dbReference>
<evidence type="ECO:0000256" key="1">
    <source>
        <dbReference type="ARBA" id="ARBA00004141"/>
    </source>
</evidence>
<dbReference type="PANTHER" id="PTHR22926">
    <property type="entry name" value="PHOSPHO-N-ACETYLMURAMOYL-PENTAPEPTIDE-TRANSFERASE"/>
    <property type="match status" value="1"/>
</dbReference>
<keyword evidence="7" id="KW-0961">Cell wall biogenesis/degradation</keyword>
<feature type="transmembrane region" description="Helical" evidence="7">
    <location>
        <begin position="12"/>
        <end position="31"/>
    </location>
</feature>
<dbReference type="Pfam" id="PF10555">
    <property type="entry name" value="MraY_sig1"/>
    <property type="match status" value="1"/>
</dbReference>
<keyword evidence="7" id="KW-0132">Cell division</keyword>
<keyword evidence="7 9" id="KW-0479">Metal-binding</keyword>
<keyword evidence="7" id="KW-0131">Cell cycle</keyword>
<dbReference type="Pfam" id="PF00953">
    <property type="entry name" value="Glycos_transf_4"/>
    <property type="match status" value="1"/>
</dbReference>
<evidence type="ECO:0000256" key="5">
    <source>
        <dbReference type="ARBA" id="ARBA00022989"/>
    </source>
</evidence>
<keyword evidence="6 7" id="KW-0472">Membrane</keyword>
<feature type="transmembrane region" description="Helical" evidence="7">
    <location>
        <begin position="234"/>
        <end position="254"/>
    </location>
</feature>
<dbReference type="PROSITE" id="PS01348">
    <property type="entry name" value="MRAY_2"/>
    <property type="match status" value="1"/>
</dbReference>
<dbReference type="CDD" id="cd06852">
    <property type="entry name" value="GT_MraY"/>
    <property type="match status" value="1"/>
</dbReference>
<protein>
    <recommendedName>
        <fullName evidence="7 8">Phospho-N-acetylmuramoyl-pentapeptide-transferase</fullName>
        <ecNumber evidence="7 8">2.7.8.13</ecNumber>
    </recommendedName>
    <alternativeName>
        <fullName evidence="7">UDP-MurNAc-pentapeptide phosphotransferase</fullName>
    </alternativeName>
</protein>
<keyword evidence="11" id="KW-1185">Reference proteome</keyword>
<comment type="function">
    <text evidence="7">Catalyzes the initial step of the lipid cycle reactions in the biosynthesis of the cell wall peptidoglycan: transfers peptidoglycan precursor phospho-MurNAc-pentapeptide from UDP-MurNAc-pentapeptide onto the lipid carrier undecaprenyl phosphate, yielding undecaprenyl-pyrophosphoryl-MurNAc-pentapeptide, known as lipid I.</text>
</comment>
<dbReference type="AlphaFoldDB" id="A0A1I6EB10"/>
<dbReference type="EMBL" id="FOYM01000033">
    <property type="protein sequence ID" value="SFR14732.1"/>
    <property type="molecule type" value="Genomic_DNA"/>
</dbReference>
<accession>A0A1I6EB10</accession>
<feature type="transmembrane region" description="Helical" evidence="7">
    <location>
        <begin position="160"/>
        <end position="179"/>
    </location>
</feature>
<keyword evidence="7" id="KW-0133">Cell shape</keyword>
<gene>
    <name evidence="7" type="primary">mraY</name>
    <name evidence="10" type="ORF">SAMN05660706_1339</name>
</gene>
<dbReference type="OrthoDB" id="9805475at2"/>
<evidence type="ECO:0000256" key="9">
    <source>
        <dbReference type="PIRSR" id="PIRSR600715-1"/>
    </source>
</evidence>
<evidence type="ECO:0000256" key="2">
    <source>
        <dbReference type="ARBA" id="ARBA00005583"/>
    </source>
</evidence>
<evidence type="ECO:0000313" key="10">
    <source>
        <dbReference type="EMBL" id="SFR14732.1"/>
    </source>
</evidence>
<keyword evidence="5 7" id="KW-1133">Transmembrane helix</keyword>
<feature type="binding site" evidence="9">
    <location>
        <position position="178"/>
    </location>
    <ligand>
        <name>Mg(2+)</name>
        <dbReference type="ChEBI" id="CHEBI:18420"/>
    </ligand>
</feature>
<comment type="subcellular location">
    <subcellularLocation>
        <location evidence="7">Cell membrane</location>
        <topology evidence="7">Multi-pass membrane protein</topology>
    </subcellularLocation>
    <subcellularLocation>
        <location evidence="1">Membrane</location>
        <topology evidence="1">Multi-pass membrane protein</topology>
    </subcellularLocation>
</comment>
<evidence type="ECO:0000256" key="3">
    <source>
        <dbReference type="ARBA" id="ARBA00022679"/>
    </source>
</evidence>
<dbReference type="PANTHER" id="PTHR22926:SF5">
    <property type="entry name" value="PHOSPHO-N-ACETYLMURAMOYL-PENTAPEPTIDE-TRANSFERASE HOMOLOG"/>
    <property type="match status" value="1"/>
</dbReference>
<organism evidence="10 11">
    <name type="scientific">Desulfoscipio geothermicus DSM 3669</name>
    <dbReference type="NCBI Taxonomy" id="1121426"/>
    <lineage>
        <taxon>Bacteria</taxon>
        <taxon>Bacillati</taxon>
        <taxon>Bacillota</taxon>
        <taxon>Clostridia</taxon>
        <taxon>Eubacteriales</taxon>
        <taxon>Desulfallaceae</taxon>
        <taxon>Desulfoscipio</taxon>
    </lineage>
</organism>
<dbReference type="GO" id="GO:0046872">
    <property type="term" value="F:metal ion binding"/>
    <property type="evidence" value="ECO:0007669"/>
    <property type="project" value="UniProtKB-KW"/>
</dbReference>
<feature type="transmembrane region" description="Helical" evidence="7">
    <location>
        <begin position="116"/>
        <end position="134"/>
    </location>
</feature>
<keyword evidence="7" id="KW-1003">Cell membrane</keyword>
<dbReference type="GO" id="GO:0051992">
    <property type="term" value="F:UDP-N-acetylmuramoyl-L-alanyl-D-glutamyl-meso-2,6-diaminopimelyl-D-alanyl-D-alanine:undecaprenyl-phosphate transferase activity"/>
    <property type="evidence" value="ECO:0007669"/>
    <property type="project" value="RHEA"/>
</dbReference>
<comment type="similarity">
    <text evidence="2 7">Belongs to the glycosyltransferase 4 family. MraY subfamily.</text>
</comment>
<dbReference type="GO" id="GO:0051301">
    <property type="term" value="P:cell division"/>
    <property type="evidence" value="ECO:0007669"/>
    <property type="project" value="UniProtKB-KW"/>
</dbReference>
<dbReference type="GO" id="GO:0008360">
    <property type="term" value="P:regulation of cell shape"/>
    <property type="evidence" value="ECO:0007669"/>
    <property type="project" value="UniProtKB-KW"/>
</dbReference>
<dbReference type="STRING" id="39060.SAMN05660706_1339"/>
<reference evidence="11" key="1">
    <citation type="submission" date="2016-10" db="EMBL/GenBank/DDBJ databases">
        <authorList>
            <person name="Varghese N."/>
            <person name="Submissions S."/>
        </authorList>
    </citation>
    <scope>NUCLEOTIDE SEQUENCE [LARGE SCALE GENOMIC DNA]</scope>
    <source>
        <strain evidence="11">DSM 3669</strain>
    </source>
</reference>